<dbReference type="PANTHER" id="PTHR11043:SF0">
    <property type="entry name" value="COATOMER SUBUNIT ZETA"/>
    <property type="match status" value="1"/>
</dbReference>
<sequence>MAPTLSLSSTLAILILAPDASSGDPRLFAKYYTPPHHAPSAPAPTPAYATLKEQKAFEKGLLEKTAKQSSDVILYDNKIVVFKSESDVMLYVVGESHENEVLLYNVVLCLRDTLSLLLKNSTDRRTLLENYDLLSLAIDEIVDDGIILETDPIMVASRVSRAPAQDAPNMKNIDLSEQGIQNLWEFGKKQGIDFVRRNL</sequence>
<dbReference type="InParanoid" id="W2RV49"/>
<keyword evidence="8 12" id="KW-0333">Golgi apparatus</keyword>
<dbReference type="STRING" id="1220924.W2RV49"/>
<evidence type="ECO:0000256" key="4">
    <source>
        <dbReference type="ARBA" id="ARBA00022448"/>
    </source>
</evidence>
<keyword evidence="4 12" id="KW-0813">Transport</keyword>
<evidence type="ECO:0000256" key="13">
    <source>
        <dbReference type="SAM" id="SignalP"/>
    </source>
</evidence>
<evidence type="ECO:0000256" key="2">
    <source>
        <dbReference type="ARBA" id="ARBA00006972"/>
    </source>
</evidence>
<dbReference type="GO" id="GO:0006891">
    <property type="term" value="P:intra-Golgi vesicle-mediated transport"/>
    <property type="evidence" value="ECO:0007669"/>
    <property type="project" value="TreeGrafter"/>
</dbReference>
<evidence type="ECO:0000256" key="11">
    <source>
        <dbReference type="ARBA" id="ARBA00045555"/>
    </source>
</evidence>
<dbReference type="GO" id="GO:0006890">
    <property type="term" value="P:retrograde vesicle-mediated transport, Golgi to endoplasmic reticulum"/>
    <property type="evidence" value="ECO:0007669"/>
    <property type="project" value="UniProtKB-UniRule"/>
</dbReference>
<keyword evidence="9 12" id="KW-0472">Membrane</keyword>
<dbReference type="InterPro" id="IPR039652">
    <property type="entry name" value="Coatomer_zeta"/>
</dbReference>
<name>W2RV49_CYPE1</name>
<dbReference type="SUPFAM" id="SSF64356">
    <property type="entry name" value="SNARE-like"/>
    <property type="match status" value="1"/>
</dbReference>
<keyword evidence="6 12" id="KW-0931">ER-Golgi transport</keyword>
<dbReference type="AlphaFoldDB" id="W2RV49"/>
<dbReference type="InterPro" id="IPR022775">
    <property type="entry name" value="AP_mu_sigma_su"/>
</dbReference>
<dbReference type="Proteomes" id="UP000030752">
    <property type="component" value="Unassembled WGS sequence"/>
</dbReference>
<evidence type="ECO:0000256" key="12">
    <source>
        <dbReference type="RuleBase" id="RU366053"/>
    </source>
</evidence>
<evidence type="ECO:0000256" key="9">
    <source>
        <dbReference type="ARBA" id="ARBA00023136"/>
    </source>
</evidence>
<evidence type="ECO:0000256" key="5">
    <source>
        <dbReference type="ARBA" id="ARBA00022490"/>
    </source>
</evidence>
<comment type="similarity">
    <text evidence="2 12">Belongs to the adaptor complexes small subunit family.</text>
</comment>
<reference evidence="15 16" key="1">
    <citation type="submission" date="2013-03" db="EMBL/GenBank/DDBJ databases">
        <title>The Genome Sequence of Phialophora europaea CBS 101466.</title>
        <authorList>
            <consortium name="The Broad Institute Genomics Platform"/>
            <person name="Cuomo C."/>
            <person name="de Hoog S."/>
            <person name="Gorbushina A."/>
            <person name="Walker B."/>
            <person name="Young S.K."/>
            <person name="Zeng Q."/>
            <person name="Gargeya S."/>
            <person name="Fitzgerald M."/>
            <person name="Haas B."/>
            <person name="Abouelleil A."/>
            <person name="Allen A.W."/>
            <person name="Alvarado L."/>
            <person name="Arachchi H.M."/>
            <person name="Berlin A.M."/>
            <person name="Chapman S.B."/>
            <person name="Gainer-Dewar J."/>
            <person name="Goldberg J."/>
            <person name="Griggs A."/>
            <person name="Gujja S."/>
            <person name="Hansen M."/>
            <person name="Howarth C."/>
            <person name="Imamovic A."/>
            <person name="Ireland A."/>
            <person name="Larimer J."/>
            <person name="McCowan C."/>
            <person name="Murphy C."/>
            <person name="Pearson M."/>
            <person name="Poon T.W."/>
            <person name="Priest M."/>
            <person name="Roberts A."/>
            <person name="Saif S."/>
            <person name="Shea T."/>
            <person name="Sisk P."/>
            <person name="Sykes S."/>
            <person name="Wortman J."/>
            <person name="Nusbaum C."/>
            <person name="Birren B."/>
        </authorList>
    </citation>
    <scope>NUCLEOTIDE SEQUENCE [LARGE SCALE GENOMIC DNA]</scope>
    <source>
        <strain evidence="15 16">CBS 101466</strain>
    </source>
</reference>
<feature type="chain" id="PRO_5004823814" description="Coatomer subunit zeta" evidence="13">
    <location>
        <begin position="24"/>
        <end position="199"/>
    </location>
</feature>
<evidence type="ECO:0000259" key="14">
    <source>
        <dbReference type="Pfam" id="PF01217"/>
    </source>
</evidence>
<evidence type="ECO:0000313" key="16">
    <source>
        <dbReference type="Proteomes" id="UP000030752"/>
    </source>
</evidence>
<evidence type="ECO:0000256" key="10">
    <source>
        <dbReference type="ARBA" id="ARBA00023329"/>
    </source>
</evidence>
<protein>
    <recommendedName>
        <fullName evidence="12">Coatomer subunit zeta</fullName>
    </recommendedName>
</protein>
<comment type="function">
    <text evidence="11">The coatomer is a cytosolic protein complex that binds to dilysine motifs and reversibly associates with Golgi non-clathrin-coated vesicles, which further mediate biosynthetic protein transport from the ER, via the Golgi up to the trans Golgi network. Coatomer complex is required for budding from Golgi membranes, and is essential for the retrograde Golgi-to-ER transport of dilysine-tagged proteins. The zeta subunit may be involved in regulating the coat assembly and, hence, the rate of biosynthetic protein transport due to its association-dissociation properties with the coatomer complex.</text>
</comment>
<dbReference type="GO" id="GO:0000139">
    <property type="term" value="C:Golgi membrane"/>
    <property type="evidence" value="ECO:0007669"/>
    <property type="project" value="UniProtKB-SubCell"/>
</dbReference>
<keyword evidence="5 12" id="KW-0963">Cytoplasm</keyword>
<proteinExistence type="inferred from homology"/>
<keyword evidence="10 12" id="KW-0968">Cytoplasmic vesicle</keyword>
<dbReference type="CDD" id="cd14829">
    <property type="entry name" value="Zeta-COP"/>
    <property type="match status" value="1"/>
</dbReference>
<dbReference type="Gene3D" id="3.30.450.60">
    <property type="match status" value="1"/>
</dbReference>
<dbReference type="FunCoup" id="W2RV49">
    <property type="interactions" value="493"/>
</dbReference>
<evidence type="ECO:0000256" key="8">
    <source>
        <dbReference type="ARBA" id="ARBA00023034"/>
    </source>
</evidence>
<dbReference type="VEuPathDB" id="FungiDB:HMPREF1541_05810"/>
<keyword evidence="13" id="KW-0732">Signal</keyword>
<feature type="domain" description="AP complex mu/sigma subunit" evidence="14">
    <location>
        <begin position="49"/>
        <end position="161"/>
    </location>
</feature>
<dbReference type="GO" id="GO:0030126">
    <property type="term" value="C:COPI vesicle coat"/>
    <property type="evidence" value="ECO:0007669"/>
    <property type="project" value="UniProtKB-UniRule"/>
</dbReference>
<dbReference type="FunFam" id="3.30.450.60:FF:000013">
    <property type="entry name" value="Coatomer subunit zeta"/>
    <property type="match status" value="1"/>
</dbReference>
<keyword evidence="16" id="KW-1185">Reference proteome</keyword>
<comment type="subcellular location">
    <subcellularLocation>
        <location evidence="12">Cytoplasm</location>
    </subcellularLocation>
    <subcellularLocation>
        <location evidence="1 12">Golgi apparatus membrane</location>
        <topology evidence="1 12">Peripheral membrane protein</topology>
        <orientation evidence="1 12">Cytoplasmic side</orientation>
    </subcellularLocation>
    <subcellularLocation>
        <location evidence="12">Cytoplasmic vesicle</location>
        <location evidence="12">COPI-coated vesicle membrane</location>
        <topology evidence="12">Peripheral membrane protein</topology>
        <orientation evidence="12">Cytoplasmic side</orientation>
    </subcellularLocation>
</comment>
<dbReference type="HOGENOM" id="CLU_086803_0_0_1"/>
<evidence type="ECO:0000256" key="6">
    <source>
        <dbReference type="ARBA" id="ARBA00022892"/>
    </source>
</evidence>
<gene>
    <name evidence="15" type="ORF">HMPREF1541_05810</name>
</gene>
<dbReference type="EMBL" id="KB822721">
    <property type="protein sequence ID" value="ETN39584.1"/>
    <property type="molecule type" value="Genomic_DNA"/>
</dbReference>
<dbReference type="GeneID" id="19973149"/>
<evidence type="ECO:0000256" key="3">
    <source>
        <dbReference type="ARBA" id="ARBA00011775"/>
    </source>
</evidence>
<keyword evidence="7 12" id="KW-0653">Protein transport</keyword>
<evidence type="ECO:0000256" key="1">
    <source>
        <dbReference type="ARBA" id="ARBA00004255"/>
    </source>
</evidence>
<evidence type="ECO:0000313" key="15">
    <source>
        <dbReference type="EMBL" id="ETN39584.1"/>
    </source>
</evidence>
<feature type="signal peptide" evidence="13">
    <location>
        <begin position="1"/>
        <end position="23"/>
    </location>
</feature>
<organism evidence="15 16">
    <name type="scientific">Cyphellophora europaea (strain CBS 101466)</name>
    <name type="common">Phialophora europaea</name>
    <dbReference type="NCBI Taxonomy" id="1220924"/>
    <lineage>
        <taxon>Eukaryota</taxon>
        <taxon>Fungi</taxon>
        <taxon>Dikarya</taxon>
        <taxon>Ascomycota</taxon>
        <taxon>Pezizomycotina</taxon>
        <taxon>Eurotiomycetes</taxon>
        <taxon>Chaetothyriomycetidae</taxon>
        <taxon>Chaetothyriales</taxon>
        <taxon>Cyphellophoraceae</taxon>
        <taxon>Cyphellophora</taxon>
    </lineage>
</organism>
<dbReference type="RefSeq" id="XP_008718369.1">
    <property type="nucleotide sequence ID" value="XM_008720147.1"/>
</dbReference>
<dbReference type="Pfam" id="PF01217">
    <property type="entry name" value="Clat_adaptor_s"/>
    <property type="match status" value="1"/>
</dbReference>
<dbReference type="OrthoDB" id="10249988at2759"/>
<dbReference type="eggNOG" id="KOG3343">
    <property type="taxonomic scope" value="Eukaryota"/>
</dbReference>
<dbReference type="InterPro" id="IPR011012">
    <property type="entry name" value="Longin-like_dom_sf"/>
</dbReference>
<dbReference type="PANTHER" id="PTHR11043">
    <property type="entry name" value="ZETA-COAT PROTEIN"/>
    <property type="match status" value="1"/>
</dbReference>
<comment type="subunit">
    <text evidence="3 12">Oligomeric complex that consists of at least the alpha, beta, beta', gamma, delta, epsilon and zeta subunits.</text>
</comment>
<dbReference type="GO" id="GO:0006886">
    <property type="term" value="P:intracellular protein transport"/>
    <property type="evidence" value="ECO:0007669"/>
    <property type="project" value="TreeGrafter"/>
</dbReference>
<accession>W2RV49</accession>
<evidence type="ECO:0000256" key="7">
    <source>
        <dbReference type="ARBA" id="ARBA00022927"/>
    </source>
</evidence>